<accession>A0A8A7KIU3</accession>
<dbReference type="Pfam" id="PF03102">
    <property type="entry name" value="NeuB"/>
    <property type="match status" value="1"/>
</dbReference>
<evidence type="ECO:0000259" key="1">
    <source>
        <dbReference type="Pfam" id="PF03102"/>
    </source>
</evidence>
<dbReference type="PANTHER" id="PTHR42966">
    <property type="entry name" value="N-ACETYLNEURAMINATE SYNTHASE"/>
    <property type="match status" value="1"/>
</dbReference>
<proteinExistence type="predicted"/>
<gene>
    <name evidence="2" type="ORF">GM661_18095</name>
</gene>
<dbReference type="RefSeq" id="WP_230868057.1">
    <property type="nucleotide sequence ID" value="NZ_CP046640.1"/>
</dbReference>
<dbReference type="Gene3D" id="3.20.20.70">
    <property type="entry name" value="Aldolase class I"/>
    <property type="match status" value="1"/>
</dbReference>
<dbReference type="GO" id="GO:0047444">
    <property type="term" value="F:N-acylneuraminate-9-phosphate synthase activity"/>
    <property type="evidence" value="ECO:0007669"/>
    <property type="project" value="TreeGrafter"/>
</dbReference>
<dbReference type="Proteomes" id="UP000665020">
    <property type="component" value="Chromosome"/>
</dbReference>
<feature type="domain" description="PseI/NeuA/B-like" evidence="1">
    <location>
        <begin position="67"/>
        <end position="268"/>
    </location>
</feature>
<evidence type="ECO:0000313" key="2">
    <source>
        <dbReference type="EMBL" id="QTL99728.1"/>
    </source>
</evidence>
<dbReference type="GO" id="GO:0016051">
    <property type="term" value="P:carbohydrate biosynthetic process"/>
    <property type="evidence" value="ECO:0007669"/>
    <property type="project" value="InterPro"/>
</dbReference>
<organism evidence="2 3">
    <name type="scientific">Iocasia fonsfrigidae</name>
    <dbReference type="NCBI Taxonomy" id="2682810"/>
    <lineage>
        <taxon>Bacteria</taxon>
        <taxon>Bacillati</taxon>
        <taxon>Bacillota</taxon>
        <taxon>Clostridia</taxon>
        <taxon>Halanaerobiales</taxon>
        <taxon>Halanaerobiaceae</taxon>
        <taxon>Iocasia</taxon>
    </lineage>
</organism>
<dbReference type="PANTHER" id="PTHR42966:SF1">
    <property type="entry name" value="SIALIC ACID SYNTHASE"/>
    <property type="match status" value="1"/>
</dbReference>
<evidence type="ECO:0000313" key="3">
    <source>
        <dbReference type="Proteomes" id="UP000665020"/>
    </source>
</evidence>
<dbReference type="EMBL" id="CP046640">
    <property type="protein sequence ID" value="QTL99728.1"/>
    <property type="molecule type" value="Genomic_DNA"/>
</dbReference>
<keyword evidence="3" id="KW-1185">Reference proteome</keyword>
<name>A0A8A7KIU3_9FIRM</name>
<dbReference type="InterPro" id="IPR051690">
    <property type="entry name" value="PseI-like"/>
</dbReference>
<dbReference type="InterPro" id="IPR013132">
    <property type="entry name" value="PseI/NeuA/B-like_N"/>
</dbReference>
<dbReference type="SUPFAM" id="SSF51569">
    <property type="entry name" value="Aldolase"/>
    <property type="match status" value="1"/>
</dbReference>
<dbReference type="InterPro" id="IPR013785">
    <property type="entry name" value="Aldolase_TIM"/>
</dbReference>
<dbReference type="KEGG" id="ifn:GM661_18095"/>
<sequence length="345" mass="40463">MINKVLKEKIPYLIAETAYSFEGDKSYLLKQINRLEGTQVDCIKFHMLFNSSEYIVPEYEELNRCLDGWLLERNDWLDILNKAKLNKLDTIILTDDVESVNFCRENNKLVDGIEVHAACINDLKILDAAIKFSRDYNKVFFVGISGFEFQELSAIIEYLEDAKLENVVLMYGFQNFPTKLQDINLSKIPLIKKAIRYKVGYADHTKYNDVNKENLIYTAYTLGANIQEVHYVLGEGEERTDYITGLSNIRLNNIKEKLINIHLSIGNVDFRLNKGEREYLSFRKVPVYKENLVKGTRLTRKNVVFKRVKNPKRQHTFREIEQFYGKVVKRNVEKNKEIDYRDLID</sequence>
<protein>
    <recommendedName>
        <fullName evidence="1">PseI/NeuA/B-like domain-containing protein</fullName>
    </recommendedName>
</protein>
<dbReference type="AlphaFoldDB" id="A0A8A7KIU3"/>
<reference evidence="2" key="1">
    <citation type="submission" date="2019-12" db="EMBL/GenBank/DDBJ databases">
        <authorList>
            <person name="zhang j."/>
            <person name="sun C.M."/>
        </authorList>
    </citation>
    <scope>NUCLEOTIDE SEQUENCE</scope>
    <source>
        <strain evidence="2">NS-1</strain>
    </source>
</reference>
<dbReference type="Gene3D" id="3.90.1210.10">
    <property type="entry name" value="Antifreeze-like/N-acetylneuraminic acid synthase C-terminal domain"/>
    <property type="match status" value="1"/>
</dbReference>